<dbReference type="SUPFAM" id="SSF111331">
    <property type="entry name" value="NAD kinase/diacylglycerol kinase-like"/>
    <property type="match status" value="1"/>
</dbReference>
<keyword evidence="6" id="KW-0963">Cytoplasm</keyword>
<dbReference type="Gene3D" id="2.60.200.30">
    <property type="entry name" value="Probable inorganic polyphosphate/atp-NAD kinase, domain 2"/>
    <property type="match status" value="1"/>
</dbReference>
<dbReference type="GO" id="GO:0046872">
    <property type="term" value="F:metal ion binding"/>
    <property type="evidence" value="ECO:0007669"/>
    <property type="project" value="UniProtKB-UniRule"/>
</dbReference>
<dbReference type="InterPro" id="IPR017438">
    <property type="entry name" value="ATP-NAD_kinase_N"/>
</dbReference>
<feature type="binding site" evidence="6">
    <location>
        <position position="172"/>
    </location>
    <ligand>
        <name>NAD(+)</name>
        <dbReference type="ChEBI" id="CHEBI:57540"/>
    </ligand>
</feature>
<dbReference type="HAMAP" id="MF_00361">
    <property type="entry name" value="NAD_kinase"/>
    <property type="match status" value="1"/>
</dbReference>
<organism evidence="7 8">
    <name type="scientific">Acidithrix ferrooxidans</name>
    <dbReference type="NCBI Taxonomy" id="1280514"/>
    <lineage>
        <taxon>Bacteria</taxon>
        <taxon>Bacillati</taxon>
        <taxon>Actinomycetota</taxon>
        <taxon>Acidimicrobiia</taxon>
        <taxon>Acidimicrobiales</taxon>
        <taxon>Acidimicrobiaceae</taxon>
        <taxon>Acidithrix</taxon>
    </lineage>
</organism>
<evidence type="ECO:0000256" key="4">
    <source>
        <dbReference type="ARBA" id="ARBA00023027"/>
    </source>
</evidence>
<protein>
    <recommendedName>
        <fullName evidence="6">NAD kinase</fullName>
        <ecNumber evidence="6">2.7.1.23</ecNumber>
    </recommendedName>
    <alternativeName>
        <fullName evidence="6">ATP-dependent NAD kinase</fullName>
    </alternativeName>
</protein>
<dbReference type="PANTHER" id="PTHR20275">
    <property type="entry name" value="NAD KINASE"/>
    <property type="match status" value="1"/>
</dbReference>
<comment type="catalytic activity">
    <reaction evidence="5 6">
        <text>NAD(+) + ATP = ADP + NADP(+) + H(+)</text>
        <dbReference type="Rhea" id="RHEA:18629"/>
        <dbReference type="ChEBI" id="CHEBI:15378"/>
        <dbReference type="ChEBI" id="CHEBI:30616"/>
        <dbReference type="ChEBI" id="CHEBI:57540"/>
        <dbReference type="ChEBI" id="CHEBI:58349"/>
        <dbReference type="ChEBI" id="CHEBI:456216"/>
        <dbReference type="EC" id="2.7.1.23"/>
    </reaction>
</comment>
<dbReference type="Gene3D" id="3.40.50.10330">
    <property type="entry name" value="Probable inorganic polyphosphate/atp-NAD kinase, domain 1"/>
    <property type="match status" value="1"/>
</dbReference>
<evidence type="ECO:0000256" key="5">
    <source>
        <dbReference type="ARBA" id="ARBA00047925"/>
    </source>
</evidence>
<keyword evidence="8" id="KW-1185">Reference proteome</keyword>
<evidence type="ECO:0000256" key="3">
    <source>
        <dbReference type="ARBA" id="ARBA00022857"/>
    </source>
</evidence>
<feature type="binding site" evidence="6">
    <location>
        <begin position="183"/>
        <end position="188"/>
    </location>
    <ligand>
        <name>NAD(+)</name>
        <dbReference type="ChEBI" id="CHEBI:57540"/>
    </ligand>
</feature>
<evidence type="ECO:0000313" key="7">
    <source>
        <dbReference type="EMBL" id="KJF16887.1"/>
    </source>
</evidence>
<dbReference type="InterPro" id="IPR002504">
    <property type="entry name" value="NADK"/>
</dbReference>
<feature type="active site" description="Proton acceptor" evidence="6">
    <location>
        <position position="61"/>
    </location>
</feature>
<gene>
    <name evidence="6 7" type="primary">nadK</name>
    <name evidence="7" type="ORF">AXFE_22420</name>
</gene>
<keyword evidence="6" id="KW-0547">Nucleotide-binding</keyword>
<dbReference type="GO" id="GO:0051287">
    <property type="term" value="F:NAD binding"/>
    <property type="evidence" value="ECO:0007669"/>
    <property type="project" value="UniProtKB-ARBA"/>
</dbReference>
<keyword evidence="3 6" id="KW-0521">NADP</keyword>
<dbReference type="Proteomes" id="UP000032360">
    <property type="component" value="Unassembled WGS sequence"/>
</dbReference>
<comment type="caution">
    <text evidence="7">The sequence shown here is derived from an EMBL/GenBank/DDBJ whole genome shotgun (WGS) entry which is preliminary data.</text>
</comment>
<dbReference type="GO" id="GO:0019674">
    <property type="term" value="P:NAD+ metabolic process"/>
    <property type="evidence" value="ECO:0007669"/>
    <property type="project" value="InterPro"/>
</dbReference>
<dbReference type="RefSeq" id="WP_052605865.1">
    <property type="nucleotide sequence ID" value="NZ_JXYS01000071.1"/>
</dbReference>
<evidence type="ECO:0000256" key="6">
    <source>
        <dbReference type="HAMAP-Rule" id="MF_00361"/>
    </source>
</evidence>
<comment type="function">
    <text evidence="6">Involved in the regulation of the intracellular balance of NAD and NADP, and is a key enzyme in the biosynthesis of NADP. Catalyzes specifically the phosphorylation on 2'-hydroxyl of the adenosine moiety of NAD to yield NADP.</text>
</comment>
<dbReference type="GO" id="GO:0005524">
    <property type="term" value="F:ATP binding"/>
    <property type="evidence" value="ECO:0007669"/>
    <property type="project" value="UniProtKB-KW"/>
</dbReference>
<dbReference type="InterPro" id="IPR016064">
    <property type="entry name" value="NAD/diacylglycerol_kinase_sf"/>
</dbReference>
<evidence type="ECO:0000313" key="8">
    <source>
        <dbReference type="Proteomes" id="UP000032360"/>
    </source>
</evidence>
<feature type="binding site" evidence="6">
    <location>
        <begin position="61"/>
        <end position="62"/>
    </location>
    <ligand>
        <name>NAD(+)</name>
        <dbReference type="ChEBI" id="CHEBI:57540"/>
    </ligand>
</feature>
<proteinExistence type="inferred from homology"/>
<accession>A0A0D8HGK1</accession>
<sequence>MNVRNVPQKRIGMVVHPERKGAIEASEFVEAWCEKAGYEVLRVTKASQCQGLSLVLSLGGDGTMLRAIDLCLVYQVPVLGVNFGHLGYLTEIEPPELGKALENFFAGEYELEERMTLDIEISRQPRGTSESVHEAERFVALNELVVEKSHSGNVVKLNVSIADTHFLDYEADGLIIATPTGSTAYSFSARGPVVSPTLRAMIMTPISPHMLFDRALVLDSNEAVEIRVLQGPHATIMVDGINRHVLAPNESVKVRSSLLNALVIKLGKRDFRVILKSKFGLTEKSMGSILD</sequence>
<comment type="subcellular location">
    <subcellularLocation>
        <location evidence="6">Cytoplasm</location>
    </subcellularLocation>
</comment>
<keyword evidence="6" id="KW-0067">ATP-binding</keyword>
<comment type="cofactor">
    <cofactor evidence="6">
        <name>a divalent metal cation</name>
        <dbReference type="ChEBI" id="CHEBI:60240"/>
    </cofactor>
</comment>
<dbReference type="GO" id="GO:0006741">
    <property type="term" value="P:NADP+ biosynthetic process"/>
    <property type="evidence" value="ECO:0007669"/>
    <property type="project" value="UniProtKB-UniRule"/>
</dbReference>
<keyword evidence="2 6" id="KW-0418">Kinase</keyword>
<keyword evidence="4 6" id="KW-0520">NAD</keyword>
<feature type="binding site" evidence="6">
    <location>
        <position position="66"/>
    </location>
    <ligand>
        <name>NAD(+)</name>
        <dbReference type="ChEBI" id="CHEBI:57540"/>
    </ligand>
</feature>
<dbReference type="GO" id="GO:0005737">
    <property type="term" value="C:cytoplasm"/>
    <property type="evidence" value="ECO:0007669"/>
    <property type="project" value="UniProtKB-SubCell"/>
</dbReference>
<dbReference type="EC" id="2.7.1.23" evidence="6"/>
<feature type="binding site" evidence="6">
    <location>
        <begin position="142"/>
        <end position="143"/>
    </location>
    <ligand>
        <name>NAD(+)</name>
        <dbReference type="ChEBI" id="CHEBI:57540"/>
    </ligand>
</feature>
<name>A0A0D8HGK1_9ACTN</name>
<keyword evidence="1 6" id="KW-0808">Transferase</keyword>
<reference evidence="7 8" key="1">
    <citation type="submission" date="2015-01" db="EMBL/GenBank/DDBJ databases">
        <title>Draft genome of the acidophilic iron oxidizer Acidithrix ferrooxidans strain Py-F3.</title>
        <authorList>
            <person name="Poehlein A."/>
            <person name="Eisen S."/>
            <person name="Schloemann M."/>
            <person name="Johnson B.D."/>
            <person name="Daniel R."/>
            <person name="Muehling M."/>
        </authorList>
    </citation>
    <scope>NUCLEOTIDE SEQUENCE [LARGE SCALE GENOMIC DNA]</scope>
    <source>
        <strain evidence="7 8">Py-F3</strain>
    </source>
</reference>
<dbReference type="Pfam" id="PF20143">
    <property type="entry name" value="NAD_kinase_C"/>
    <property type="match status" value="1"/>
</dbReference>
<evidence type="ECO:0000256" key="1">
    <source>
        <dbReference type="ARBA" id="ARBA00022679"/>
    </source>
</evidence>
<comment type="caution">
    <text evidence="6">Lacks conserved residue(s) required for the propagation of feature annotation.</text>
</comment>
<dbReference type="InterPro" id="IPR017437">
    <property type="entry name" value="ATP-NAD_kinase_PpnK-typ_C"/>
</dbReference>
<dbReference type="PANTHER" id="PTHR20275:SF0">
    <property type="entry name" value="NAD KINASE"/>
    <property type="match status" value="1"/>
</dbReference>
<dbReference type="GO" id="GO:0003951">
    <property type="term" value="F:NAD+ kinase activity"/>
    <property type="evidence" value="ECO:0007669"/>
    <property type="project" value="UniProtKB-UniRule"/>
</dbReference>
<dbReference type="AlphaFoldDB" id="A0A0D8HGK1"/>
<evidence type="ECO:0000256" key="2">
    <source>
        <dbReference type="ARBA" id="ARBA00022777"/>
    </source>
</evidence>
<dbReference type="EMBL" id="JXYS01000071">
    <property type="protein sequence ID" value="KJF16887.1"/>
    <property type="molecule type" value="Genomic_DNA"/>
</dbReference>
<dbReference type="Pfam" id="PF01513">
    <property type="entry name" value="NAD_kinase"/>
    <property type="match status" value="1"/>
</dbReference>
<dbReference type="PATRIC" id="fig|1280514.3.peg.2947"/>
<comment type="similarity">
    <text evidence="6">Belongs to the NAD kinase family.</text>
</comment>
<dbReference type="STRING" id="1280514.AXFE_22420"/>